<evidence type="ECO:0000313" key="1">
    <source>
        <dbReference type="EMBL" id="GAA0466673.1"/>
    </source>
</evidence>
<protein>
    <recommendedName>
        <fullName evidence="3">Transposase</fullName>
    </recommendedName>
</protein>
<keyword evidence="2" id="KW-1185">Reference proteome</keyword>
<dbReference type="Proteomes" id="UP001500909">
    <property type="component" value="Unassembled WGS sequence"/>
</dbReference>
<organism evidence="1 2">
    <name type="scientific">Streptomyces olivaceiscleroticus</name>
    <dbReference type="NCBI Taxonomy" id="68245"/>
    <lineage>
        <taxon>Bacteria</taxon>
        <taxon>Bacillati</taxon>
        <taxon>Actinomycetota</taxon>
        <taxon>Actinomycetes</taxon>
        <taxon>Kitasatosporales</taxon>
        <taxon>Streptomycetaceae</taxon>
        <taxon>Streptomyces</taxon>
    </lineage>
</organism>
<gene>
    <name evidence="1" type="ORF">GCM10010361_33540</name>
</gene>
<proteinExistence type="predicted"/>
<comment type="caution">
    <text evidence="1">The sequence shown here is derived from an EMBL/GenBank/DDBJ whole genome shotgun (WGS) entry which is preliminary data.</text>
</comment>
<accession>A0ABN1A3J8</accession>
<reference evidence="1 2" key="1">
    <citation type="journal article" date="2019" name="Int. J. Syst. Evol. Microbiol.">
        <title>The Global Catalogue of Microorganisms (GCM) 10K type strain sequencing project: providing services to taxonomists for standard genome sequencing and annotation.</title>
        <authorList>
            <consortium name="The Broad Institute Genomics Platform"/>
            <consortium name="The Broad Institute Genome Sequencing Center for Infectious Disease"/>
            <person name="Wu L."/>
            <person name="Ma J."/>
        </authorList>
    </citation>
    <scope>NUCLEOTIDE SEQUENCE [LARGE SCALE GENOMIC DNA]</scope>
    <source>
        <strain evidence="1 2">JCM 4805</strain>
    </source>
</reference>
<evidence type="ECO:0008006" key="3">
    <source>
        <dbReference type="Google" id="ProtNLM"/>
    </source>
</evidence>
<evidence type="ECO:0000313" key="2">
    <source>
        <dbReference type="Proteomes" id="UP001500909"/>
    </source>
</evidence>
<name>A0ABN1A3J8_9ACTN</name>
<sequence length="62" mass="7148">MVSAGQEATEAELIAWRKSRLAGYESPTSGESSYELSRIATNKLQKFKLRAPYWEKRERQVN</sequence>
<dbReference type="EMBL" id="BAAABY010000023">
    <property type="protein sequence ID" value="GAA0466673.1"/>
    <property type="molecule type" value="Genomic_DNA"/>
</dbReference>
<dbReference type="SUPFAM" id="SSF56801">
    <property type="entry name" value="Acetyl-CoA synthetase-like"/>
    <property type="match status" value="1"/>
</dbReference>